<proteinExistence type="predicted"/>
<reference evidence="2 3" key="1">
    <citation type="submission" date="2023-08" db="EMBL/GenBank/DDBJ databases">
        <authorList>
            <person name="Park J.-S."/>
        </authorList>
    </citation>
    <scope>NUCLEOTIDE SEQUENCE [LARGE SCALE GENOMIC DNA]</scope>
    <source>
        <strain evidence="2 3">2205SS18-9</strain>
    </source>
</reference>
<accession>A0ABT9IVN5</accession>
<name>A0ABT9IVN5_9BACL</name>
<feature type="compositionally biased region" description="Polar residues" evidence="1">
    <location>
        <begin position="308"/>
        <end position="318"/>
    </location>
</feature>
<protein>
    <recommendedName>
        <fullName evidence="4">Flagellar hook-length control protein FliK</fullName>
    </recommendedName>
</protein>
<dbReference type="EMBL" id="JAVAMP010000001">
    <property type="protein sequence ID" value="MDP5273421.1"/>
    <property type="molecule type" value="Genomic_DNA"/>
</dbReference>
<dbReference type="RefSeq" id="WP_305990691.1">
    <property type="nucleotide sequence ID" value="NZ_JAVAMP010000001.1"/>
</dbReference>
<feature type="region of interest" description="Disordered" evidence="1">
    <location>
        <begin position="308"/>
        <end position="340"/>
    </location>
</feature>
<gene>
    <name evidence="2" type="ORF">Q5Y73_04845</name>
</gene>
<evidence type="ECO:0000313" key="2">
    <source>
        <dbReference type="EMBL" id="MDP5273421.1"/>
    </source>
</evidence>
<organism evidence="2 3">
    <name type="scientific">Chengkuizengella axinellae</name>
    <dbReference type="NCBI Taxonomy" id="3064388"/>
    <lineage>
        <taxon>Bacteria</taxon>
        <taxon>Bacillati</taxon>
        <taxon>Bacillota</taxon>
        <taxon>Bacilli</taxon>
        <taxon>Bacillales</taxon>
        <taxon>Paenibacillaceae</taxon>
        <taxon>Chengkuizengella</taxon>
    </lineage>
</organism>
<keyword evidence="3" id="KW-1185">Reference proteome</keyword>
<feature type="compositionally biased region" description="Polar residues" evidence="1">
    <location>
        <begin position="326"/>
        <end position="335"/>
    </location>
</feature>
<evidence type="ECO:0000313" key="3">
    <source>
        <dbReference type="Proteomes" id="UP001231941"/>
    </source>
</evidence>
<evidence type="ECO:0000256" key="1">
    <source>
        <dbReference type="SAM" id="MobiDB-lite"/>
    </source>
</evidence>
<comment type="caution">
    <text evidence="2">The sequence shown here is derived from an EMBL/GenBank/DDBJ whole genome shotgun (WGS) entry which is preliminary data.</text>
</comment>
<evidence type="ECO:0008006" key="4">
    <source>
        <dbReference type="Google" id="ProtNLM"/>
    </source>
</evidence>
<dbReference type="Proteomes" id="UP001231941">
    <property type="component" value="Unassembled WGS sequence"/>
</dbReference>
<sequence length="568" mass="63893">MNLSALMRNLLGEFKISDSRTLQLKEGQIVKGLIHQLLKNQEALIQINGVQVKAKLEIPLSVGDQKLLQVQPKTSDGLLLLKPVEQSVVPISKDSVPQLLSTFNMKNTPFNRELIQALHNEEIPLTKENIKQFQSIIPITLDQKSIQKSIQSAVFIFNKGLPMTEAAFEAIQQIQHGRPLHELMTEVNKLLAEWEKLSAQSTKNQQIGLREGSNQPHFTNAPNTESLKHISNLQNILKNILHSQQLDNTIKSTPKIDAKTNLEAATNHNMSVHVNTSSAESTKNNSIHQQQSDLKLLANFNIRNSDVSSQAISKSNTQKSKEASIEEQSNKSTGPLNHDGRVKENHVLRFIQSLGVDYENQLANTFKSFDHVGNKTSMIPMNHISEIDISKGSQNLKAAVMQLLSIEDLPVQIKDHAQQLLNHITGQQLFLSSNRSDLMTHFTLFIPIYNDNGDQTSSVSIQSRRNKKGELDINNCRLWFDLNMNILGETLIDVQVVSNMVGIQIHNNHSIIKDLINTDIIKPIIESMGFRFLSLKHLPIPEKQKMLSERPSSKHYVSPNYKGVDVRI</sequence>